<sequence>MRALGLNMSQMNLHFDGYPGGCVMTVALDGDVKYKLLRCVTPVSDGKNVMHMLISIRKVGGVLRRATDYVLFGLQTRQASGYDVKIWNGMKPDGCGAYGKYDKLVLKYRALYRGWADRVGR</sequence>
<dbReference type="AlphaFoldDB" id="A0A071ME75"/>
<dbReference type="EMBL" id="JJOA01000011">
    <property type="protein sequence ID" value="KEA59219.1"/>
    <property type="molecule type" value="Genomic_DNA"/>
</dbReference>
<reference evidence="1" key="1">
    <citation type="submission" date="2014-04" db="EMBL/GenBank/DDBJ databases">
        <title>In planta biocontrol of soil-borne Fusarium wilt of banana through a plant endophytic bacterium, Burkholderia cenocepacia 869T2.</title>
        <authorList>
            <person name="Ho Y.-N."/>
            <person name="Chiang H.-M."/>
            <person name="Chao C.-P."/>
            <person name="Su C.-C."/>
            <person name="Hsu H.-F."/>
            <person name="Guo C.-T."/>
            <person name="Hsieh J.-L."/>
            <person name="Huang C.-C."/>
        </authorList>
    </citation>
    <scope>NUCLEOTIDE SEQUENCE [LARGE SCALE GENOMIC DNA]</scope>
    <source>
        <strain evidence="1">869T2</strain>
    </source>
</reference>
<dbReference type="Gene3D" id="3.90.380.10">
    <property type="entry name" value="Naphthalene 1,2-dioxygenase Alpha Subunit, Chain A, domain 1"/>
    <property type="match status" value="1"/>
</dbReference>
<organism evidence="1">
    <name type="scientific">Burkholderia cenocepacia</name>
    <dbReference type="NCBI Taxonomy" id="95486"/>
    <lineage>
        <taxon>Bacteria</taxon>
        <taxon>Pseudomonadati</taxon>
        <taxon>Pseudomonadota</taxon>
        <taxon>Betaproteobacteria</taxon>
        <taxon>Burkholderiales</taxon>
        <taxon>Burkholderiaceae</taxon>
        <taxon>Burkholderia</taxon>
        <taxon>Burkholderia cepacia complex</taxon>
    </lineage>
</organism>
<protein>
    <submittedName>
        <fullName evidence="1">Uncharacterized protein</fullName>
    </submittedName>
</protein>
<evidence type="ECO:0000313" key="1">
    <source>
        <dbReference type="EMBL" id="KEA59219.1"/>
    </source>
</evidence>
<accession>A0A071ME75</accession>
<name>A0A071ME75_9BURK</name>
<comment type="caution">
    <text evidence="1">The sequence shown here is derived from an EMBL/GenBank/DDBJ whole genome shotgun (WGS) entry which is preliminary data.</text>
</comment>
<proteinExistence type="predicted"/>
<gene>
    <name evidence="1" type="ORF">DT99_13380</name>
</gene>